<accession>A0A094ZLX3</accession>
<evidence type="ECO:0000313" key="1">
    <source>
        <dbReference type="EMBL" id="KGB33969.1"/>
    </source>
</evidence>
<feature type="non-terminal residue" evidence="1">
    <location>
        <position position="1"/>
    </location>
</feature>
<gene>
    <name evidence="1" type="ORF">MS3_02161</name>
</gene>
<dbReference type="EMBL" id="KL250580">
    <property type="protein sequence ID" value="KGB33969.1"/>
    <property type="molecule type" value="Genomic_DNA"/>
</dbReference>
<reference evidence="1" key="1">
    <citation type="journal article" date="2012" name="Nat. Genet.">
        <title>Whole-genome sequence of Schistosoma haematobium.</title>
        <authorList>
            <person name="Young N.D."/>
            <person name="Jex A.R."/>
            <person name="Li B."/>
            <person name="Liu S."/>
            <person name="Yang L."/>
            <person name="Xiong Z."/>
            <person name="Li Y."/>
            <person name="Cantacessi C."/>
            <person name="Hall R.S."/>
            <person name="Xu X."/>
            <person name="Chen F."/>
            <person name="Wu X."/>
            <person name="Zerlotini A."/>
            <person name="Oliveira G."/>
            <person name="Hofmann A."/>
            <person name="Zhang G."/>
            <person name="Fang X."/>
            <person name="Kang Y."/>
            <person name="Campbell B.E."/>
            <person name="Loukas A."/>
            <person name="Ranganathan S."/>
            <person name="Rollinson D."/>
            <person name="Rinaldi G."/>
            <person name="Brindley P.J."/>
            <person name="Yang H."/>
            <person name="Wang J."/>
            <person name="Wang J."/>
            <person name="Gasser R.B."/>
        </authorList>
    </citation>
    <scope>NUCLEOTIDE SEQUENCE [LARGE SCALE GENOMIC DNA]</scope>
</reference>
<name>A0A094ZLX3_SCHHA</name>
<protein>
    <submittedName>
        <fullName evidence="1">Uncharacterized protein</fullName>
    </submittedName>
</protein>
<sequence>RNNRLFCPFRYKSSWLKEVALLVMNKLMRKDLVNEDS</sequence>
<organism evidence="1">
    <name type="scientific">Schistosoma haematobium</name>
    <name type="common">Blood fluke</name>
    <dbReference type="NCBI Taxonomy" id="6185"/>
    <lineage>
        <taxon>Eukaryota</taxon>
        <taxon>Metazoa</taxon>
        <taxon>Spiralia</taxon>
        <taxon>Lophotrochozoa</taxon>
        <taxon>Platyhelminthes</taxon>
        <taxon>Trematoda</taxon>
        <taxon>Digenea</taxon>
        <taxon>Strigeidida</taxon>
        <taxon>Schistosomatoidea</taxon>
        <taxon>Schistosomatidae</taxon>
        <taxon>Schistosoma</taxon>
    </lineage>
</organism>
<dbReference type="AlphaFoldDB" id="A0A094ZLX3"/>
<proteinExistence type="predicted"/>
<feature type="non-terminal residue" evidence="1">
    <location>
        <position position="37"/>
    </location>
</feature>